<name>A0A1H7MA58_9LACT</name>
<accession>A0A1H7MA58</accession>
<reference evidence="5" key="1">
    <citation type="submission" date="2016-10" db="EMBL/GenBank/DDBJ databases">
        <authorList>
            <person name="Varghese N."/>
            <person name="Submissions S."/>
        </authorList>
    </citation>
    <scope>NUCLEOTIDE SEQUENCE [LARGE SCALE GENOMIC DNA]</scope>
    <source>
        <strain evidence="5">DSM 19183</strain>
    </source>
</reference>
<dbReference type="InterPro" id="IPR016181">
    <property type="entry name" value="Acyl_CoA_acyltransferase"/>
</dbReference>
<evidence type="ECO:0000256" key="2">
    <source>
        <dbReference type="ARBA" id="ARBA00023315"/>
    </source>
</evidence>
<proteinExistence type="predicted"/>
<keyword evidence="2" id="KW-0012">Acyltransferase</keyword>
<dbReference type="GO" id="GO:0005840">
    <property type="term" value="C:ribosome"/>
    <property type="evidence" value="ECO:0007669"/>
    <property type="project" value="UniProtKB-KW"/>
</dbReference>
<dbReference type="STRING" id="426702.SAMN04488099_11116"/>
<dbReference type="GO" id="GO:0016747">
    <property type="term" value="F:acyltransferase activity, transferring groups other than amino-acyl groups"/>
    <property type="evidence" value="ECO:0007669"/>
    <property type="project" value="InterPro"/>
</dbReference>
<feature type="domain" description="N-acetyltransferase" evidence="3">
    <location>
        <begin position="3"/>
        <end position="172"/>
    </location>
</feature>
<dbReference type="OrthoDB" id="7205533at2"/>
<keyword evidence="1" id="KW-0808">Transferase</keyword>
<dbReference type="PANTHER" id="PTHR43877">
    <property type="entry name" value="AMINOALKYLPHOSPHONATE N-ACETYLTRANSFERASE-RELATED-RELATED"/>
    <property type="match status" value="1"/>
</dbReference>
<dbReference type="CDD" id="cd04301">
    <property type="entry name" value="NAT_SF"/>
    <property type="match status" value="1"/>
</dbReference>
<keyword evidence="4" id="KW-0687">Ribonucleoprotein</keyword>
<dbReference type="Gene3D" id="3.40.630.30">
    <property type="match status" value="1"/>
</dbReference>
<dbReference type="AlphaFoldDB" id="A0A1H7MA58"/>
<dbReference type="Proteomes" id="UP000199081">
    <property type="component" value="Unassembled WGS sequence"/>
</dbReference>
<organism evidence="4 5">
    <name type="scientific">Alkalibacterium pelagium</name>
    <dbReference type="NCBI Taxonomy" id="426702"/>
    <lineage>
        <taxon>Bacteria</taxon>
        <taxon>Bacillati</taxon>
        <taxon>Bacillota</taxon>
        <taxon>Bacilli</taxon>
        <taxon>Lactobacillales</taxon>
        <taxon>Carnobacteriaceae</taxon>
        <taxon>Alkalibacterium</taxon>
    </lineage>
</organism>
<protein>
    <submittedName>
        <fullName evidence="4">Ribosomal protein S18 acetylase RimI</fullName>
    </submittedName>
</protein>
<gene>
    <name evidence="4" type="ORF">SAMN04488099_11116</name>
</gene>
<dbReference type="SUPFAM" id="SSF55729">
    <property type="entry name" value="Acyl-CoA N-acyltransferases (Nat)"/>
    <property type="match status" value="1"/>
</dbReference>
<dbReference type="InterPro" id="IPR000182">
    <property type="entry name" value="GNAT_dom"/>
</dbReference>
<keyword evidence="4" id="KW-0689">Ribosomal protein</keyword>
<evidence type="ECO:0000256" key="1">
    <source>
        <dbReference type="ARBA" id="ARBA00022679"/>
    </source>
</evidence>
<dbReference type="RefSeq" id="WP_091481862.1">
    <property type="nucleotide sequence ID" value="NZ_BJYC01000013.1"/>
</dbReference>
<evidence type="ECO:0000259" key="3">
    <source>
        <dbReference type="PROSITE" id="PS51186"/>
    </source>
</evidence>
<keyword evidence="5" id="KW-1185">Reference proteome</keyword>
<sequence>MDTYFKIVGIEDLYTLQAISIETFTDTFEKDNTEENMADYLSNACTKEKLSQELATEGSRFYFLYADDQLAGYLKLNAGEARTEDIDPDGLEIERIYIRTGFKRRGLGTSLLNKAVETAEEQGCTIIWLGVWEHNEPAKAFYKAKGFKKVGAHSFFMGDDEQTDWIMLKGLS</sequence>
<evidence type="ECO:0000313" key="4">
    <source>
        <dbReference type="EMBL" id="SEL07788.1"/>
    </source>
</evidence>
<dbReference type="EMBL" id="FNZU01000011">
    <property type="protein sequence ID" value="SEL07788.1"/>
    <property type="molecule type" value="Genomic_DNA"/>
</dbReference>
<dbReference type="PROSITE" id="PS51186">
    <property type="entry name" value="GNAT"/>
    <property type="match status" value="1"/>
</dbReference>
<dbReference type="Pfam" id="PF00583">
    <property type="entry name" value="Acetyltransf_1"/>
    <property type="match status" value="1"/>
</dbReference>
<dbReference type="InterPro" id="IPR050832">
    <property type="entry name" value="Bact_Acetyltransf"/>
</dbReference>
<evidence type="ECO:0000313" key="5">
    <source>
        <dbReference type="Proteomes" id="UP000199081"/>
    </source>
</evidence>